<evidence type="ECO:0000256" key="1">
    <source>
        <dbReference type="SAM" id="MobiDB-lite"/>
    </source>
</evidence>
<evidence type="ECO:0000313" key="3">
    <source>
        <dbReference type="Proteomes" id="UP001157017"/>
    </source>
</evidence>
<organism evidence="2 3">
    <name type="scientific">Angustibacter aerolatus</name>
    <dbReference type="NCBI Taxonomy" id="1162965"/>
    <lineage>
        <taxon>Bacteria</taxon>
        <taxon>Bacillati</taxon>
        <taxon>Actinomycetota</taxon>
        <taxon>Actinomycetes</taxon>
        <taxon>Kineosporiales</taxon>
        <taxon>Kineosporiaceae</taxon>
    </lineage>
</organism>
<dbReference type="Proteomes" id="UP001157017">
    <property type="component" value="Unassembled WGS sequence"/>
</dbReference>
<accession>A0ABQ6JKT5</accession>
<proteinExistence type="predicted"/>
<feature type="region of interest" description="Disordered" evidence="1">
    <location>
        <begin position="1"/>
        <end position="31"/>
    </location>
</feature>
<gene>
    <name evidence="2" type="ORF">GCM10025868_26610</name>
</gene>
<protein>
    <submittedName>
        <fullName evidence="2">Uncharacterized protein</fullName>
    </submittedName>
</protein>
<comment type="caution">
    <text evidence="2">The sequence shown here is derived from an EMBL/GenBank/DDBJ whole genome shotgun (WGS) entry which is preliminary data.</text>
</comment>
<feature type="compositionally biased region" description="Basic and acidic residues" evidence="1">
    <location>
        <begin position="99"/>
        <end position="109"/>
    </location>
</feature>
<reference evidence="3" key="1">
    <citation type="journal article" date="2019" name="Int. J. Syst. Evol. Microbiol.">
        <title>The Global Catalogue of Microorganisms (GCM) 10K type strain sequencing project: providing services to taxonomists for standard genome sequencing and annotation.</title>
        <authorList>
            <consortium name="The Broad Institute Genomics Platform"/>
            <consortium name="The Broad Institute Genome Sequencing Center for Infectious Disease"/>
            <person name="Wu L."/>
            <person name="Ma J."/>
        </authorList>
    </citation>
    <scope>NUCLEOTIDE SEQUENCE [LARGE SCALE GENOMIC DNA]</scope>
    <source>
        <strain evidence="3">NBRC 108730</strain>
    </source>
</reference>
<name>A0ABQ6JKT5_9ACTN</name>
<keyword evidence="3" id="KW-1185">Reference proteome</keyword>
<dbReference type="EMBL" id="BSUZ01000001">
    <property type="protein sequence ID" value="GMA87411.1"/>
    <property type="molecule type" value="Genomic_DNA"/>
</dbReference>
<feature type="region of interest" description="Disordered" evidence="1">
    <location>
        <begin position="99"/>
        <end position="120"/>
    </location>
</feature>
<sequence>MRFSRPIATAAEAPNEIMPSPNRPASRGPDAELKTATRMSSLLGERRQVQVRLVQPPRRVLRRVGDRARVGEQQGHRLEALLHRLPRVHGVEAHHRVVERQGPRADAEHQPAAGQVIEPG</sequence>
<evidence type="ECO:0000313" key="2">
    <source>
        <dbReference type="EMBL" id="GMA87411.1"/>
    </source>
</evidence>